<dbReference type="GeneID" id="85355808"/>
<keyword evidence="3" id="KW-1185">Reference proteome</keyword>
<gene>
    <name evidence="2" type="ORF">EV420DRAFT_1522590</name>
</gene>
<reference evidence="2" key="1">
    <citation type="submission" date="2023-06" db="EMBL/GenBank/DDBJ databases">
        <authorList>
            <consortium name="Lawrence Berkeley National Laboratory"/>
            <person name="Ahrendt S."/>
            <person name="Sahu N."/>
            <person name="Indic B."/>
            <person name="Wong-Bajracharya J."/>
            <person name="Merenyi Z."/>
            <person name="Ke H.-M."/>
            <person name="Monk M."/>
            <person name="Kocsube S."/>
            <person name="Drula E."/>
            <person name="Lipzen A."/>
            <person name="Balint B."/>
            <person name="Henrissat B."/>
            <person name="Andreopoulos B."/>
            <person name="Martin F.M."/>
            <person name="Harder C.B."/>
            <person name="Rigling D."/>
            <person name="Ford K.L."/>
            <person name="Foster G.D."/>
            <person name="Pangilinan J."/>
            <person name="Papanicolaou A."/>
            <person name="Barry K."/>
            <person name="LaButti K."/>
            <person name="Viragh M."/>
            <person name="Koriabine M."/>
            <person name="Yan M."/>
            <person name="Riley R."/>
            <person name="Champramary S."/>
            <person name="Plett K.L."/>
            <person name="Tsai I.J."/>
            <person name="Slot J."/>
            <person name="Sipos G."/>
            <person name="Plett J."/>
            <person name="Nagy L.G."/>
            <person name="Grigoriev I.V."/>
        </authorList>
    </citation>
    <scope>NUCLEOTIDE SEQUENCE</scope>
    <source>
        <strain evidence="2">CCBAS 213</strain>
    </source>
</reference>
<proteinExistence type="predicted"/>
<dbReference type="RefSeq" id="XP_060334525.1">
    <property type="nucleotide sequence ID" value="XM_060472260.1"/>
</dbReference>
<name>A0AA39NCG6_ARMTA</name>
<dbReference type="EMBL" id="JAUEPS010000008">
    <property type="protein sequence ID" value="KAK0463059.1"/>
    <property type="molecule type" value="Genomic_DNA"/>
</dbReference>
<keyword evidence="1" id="KW-0472">Membrane</keyword>
<organism evidence="2 3">
    <name type="scientific">Armillaria tabescens</name>
    <name type="common">Ringless honey mushroom</name>
    <name type="synonym">Agaricus tabescens</name>
    <dbReference type="NCBI Taxonomy" id="1929756"/>
    <lineage>
        <taxon>Eukaryota</taxon>
        <taxon>Fungi</taxon>
        <taxon>Dikarya</taxon>
        <taxon>Basidiomycota</taxon>
        <taxon>Agaricomycotina</taxon>
        <taxon>Agaricomycetes</taxon>
        <taxon>Agaricomycetidae</taxon>
        <taxon>Agaricales</taxon>
        <taxon>Marasmiineae</taxon>
        <taxon>Physalacriaceae</taxon>
        <taxon>Desarmillaria</taxon>
    </lineage>
</organism>
<accession>A0AA39NCG6</accession>
<sequence>MTLLLQYWLVSSGDLFFAAYFRELPIGGLWVVANKWMALLIFLRISRPFVALIFSCVVIIGIIDENDLKVLVSRNWKCF</sequence>
<feature type="transmembrane region" description="Helical" evidence="1">
    <location>
        <begin position="15"/>
        <end position="33"/>
    </location>
</feature>
<protein>
    <submittedName>
        <fullName evidence="2">Uncharacterized protein</fullName>
    </submittedName>
</protein>
<evidence type="ECO:0000256" key="1">
    <source>
        <dbReference type="SAM" id="Phobius"/>
    </source>
</evidence>
<comment type="caution">
    <text evidence="2">The sequence shown here is derived from an EMBL/GenBank/DDBJ whole genome shotgun (WGS) entry which is preliminary data.</text>
</comment>
<dbReference type="Proteomes" id="UP001175211">
    <property type="component" value="Unassembled WGS sequence"/>
</dbReference>
<keyword evidence="1" id="KW-1133">Transmembrane helix</keyword>
<keyword evidence="1" id="KW-0812">Transmembrane</keyword>
<evidence type="ECO:0000313" key="2">
    <source>
        <dbReference type="EMBL" id="KAK0463059.1"/>
    </source>
</evidence>
<feature type="transmembrane region" description="Helical" evidence="1">
    <location>
        <begin position="45"/>
        <end position="63"/>
    </location>
</feature>
<evidence type="ECO:0000313" key="3">
    <source>
        <dbReference type="Proteomes" id="UP001175211"/>
    </source>
</evidence>
<dbReference type="AlphaFoldDB" id="A0AA39NCG6"/>